<keyword evidence="5" id="KW-1185">Reference proteome</keyword>
<dbReference type="InterPro" id="IPR029058">
    <property type="entry name" value="AB_hydrolase_fold"/>
</dbReference>
<dbReference type="InterPro" id="IPR010126">
    <property type="entry name" value="Esterase_phb"/>
</dbReference>
<evidence type="ECO:0000256" key="3">
    <source>
        <dbReference type="SAM" id="MobiDB-lite"/>
    </source>
</evidence>
<dbReference type="EMBL" id="PDNV01000007">
    <property type="protein sequence ID" value="PLC53615.1"/>
    <property type="molecule type" value="Genomic_DNA"/>
</dbReference>
<dbReference type="AlphaFoldDB" id="A0A2N4UF35"/>
<keyword evidence="2" id="KW-0378">Hydrolase</keyword>
<accession>A0A2N4UF35</accession>
<dbReference type="SUPFAM" id="SSF53474">
    <property type="entry name" value="alpha/beta-Hydrolases"/>
    <property type="match status" value="1"/>
</dbReference>
<evidence type="ECO:0000256" key="2">
    <source>
        <dbReference type="ARBA" id="ARBA00022801"/>
    </source>
</evidence>
<dbReference type="InterPro" id="IPR050955">
    <property type="entry name" value="Plant_Biomass_Hydrol_Est"/>
</dbReference>
<dbReference type="Proteomes" id="UP000234328">
    <property type="component" value="Unassembled WGS sequence"/>
</dbReference>
<feature type="compositionally biased region" description="Basic and acidic residues" evidence="3">
    <location>
        <begin position="73"/>
        <end position="84"/>
    </location>
</feature>
<dbReference type="OrthoDB" id="9767239at2"/>
<reference evidence="4 5" key="1">
    <citation type="submission" date="2017-10" db="EMBL/GenBank/DDBJ databases">
        <title>Two draft genome sequences of Pusillimonas sp. strains isolated from a nitrate- and radionuclide-contaminated groundwater in Russia.</title>
        <authorList>
            <person name="Grouzdev D.S."/>
            <person name="Tourova T.P."/>
            <person name="Goeva M.A."/>
            <person name="Babich T.L."/>
            <person name="Sokolova D.S."/>
            <person name="Abdullin R."/>
            <person name="Poltaraus A.B."/>
            <person name="Toshchakov S.V."/>
            <person name="Nazina T.N."/>
        </authorList>
    </citation>
    <scope>NUCLEOTIDE SEQUENCE [LARGE SCALE GENOMIC DNA]</scope>
    <source>
        <strain evidence="4 5">JR1/69-2-13</strain>
    </source>
</reference>
<dbReference type="Pfam" id="PF10503">
    <property type="entry name" value="Esterase_PHB"/>
    <property type="match status" value="1"/>
</dbReference>
<dbReference type="Gene3D" id="3.40.50.1820">
    <property type="entry name" value="alpha/beta hydrolase"/>
    <property type="match status" value="1"/>
</dbReference>
<gene>
    <name evidence="4" type="ORF">CR155_12420</name>
</gene>
<sequence length="376" mass="39735">MPTLDLNRLMIEATQMTRSGDLQGAMAAIQSAMRGAGVAAGTGTGCEPARNGGGYASDAGEVIDVEMRDISDSTRHEPIRRDVPRSAPDQARPTVDSGFTVGHYADGGTRRDYKLYIPPAAGTRPLPLIVMLHGCTQDPDDFAAGTQMNEAGQTQDFFVLYPAQSRRANPQGCWNWFKHNHQVRGRGEPALLAGMTRQIMAKHIIDPERVYIAGLSAGGAMAAIMGEAYPDLYAAVGIHSGLASGAAADLPSALAAMKGGGTGLRGSASGVPTIVFHGDADATVHHGNGQQVISAAVGTGTTVKPERIGGGDQRAHTRHVHRAADGLVIAEYWLVHGAPHAWSGGSRLGSYTDERGPDATQEMVRFFFEHPRQPKN</sequence>
<dbReference type="PANTHER" id="PTHR43037:SF1">
    <property type="entry name" value="BLL1128 PROTEIN"/>
    <property type="match status" value="1"/>
</dbReference>
<evidence type="ECO:0000313" key="4">
    <source>
        <dbReference type="EMBL" id="PLC53615.1"/>
    </source>
</evidence>
<name>A0A2N4UF35_9BURK</name>
<organism evidence="4 5">
    <name type="scientific">Pollutimonas nitritireducens</name>
    <dbReference type="NCBI Taxonomy" id="2045209"/>
    <lineage>
        <taxon>Bacteria</taxon>
        <taxon>Pseudomonadati</taxon>
        <taxon>Pseudomonadota</taxon>
        <taxon>Betaproteobacteria</taxon>
        <taxon>Burkholderiales</taxon>
        <taxon>Alcaligenaceae</taxon>
        <taxon>Pollutimonas</taxon>
    </lineage>
</organism>
<evidence type="ECO:0000313" key="5">
    <source>
        <dbReference type="Proteomes" id="UP000234328"/>
    </source>
</evidence>
<dbReference type="GO" id="GO:0005576">
    <property type="term" value="C:extracellular region"/>
    <property type="evidence" value="ECO:0007669"/>
    <property type="project" value="InterPro"/>
</dbReference>
<dbReference type="GO" id="GO:0016787">
    <property type="term" value="F:hydrolase activity"/>
    <property type="evidence" value="ECO:0007669"/>
    <property type="project" value="UniProtKB-KW"/>
</dbReference>
<feature type="region of interest" description="Disordered" evidence="3">
    <location>
        <begin position="73"/>
        <end position="103"/>
    </location>
</feature>
<dbReference type="PANTHER" id="PTHR43037">
    <property type="entry name" value="UNNAMED PRODUCT-RELATED"/>
    <property type="match status" value="1"/>
</dbReference>
<keyword evidence="1" id="KW-0732">Signal</keyword>
<protein>
    <submittedName>
        <fullName evidence="4">Poly(3-hydroxyalkanoate) depolymerase</fullName>
    </submittedName>
</protein>
<comment type="caution">
    <text evidence="4">The sequence shown here is derived from an EMBL/GenBank/DDBJ whole genome shotgun (WGS) entry which is preliminary data.</text>
</comment>
<dbReference type="RefSeq" id="WP_102070338.1">
    <property type="nucleotide sequence ID" value="NZ_PDNV01000007.1"/>
</dbReference>
<proteinExistence type="predicted"/>
<evidence type="ECO:0000256" key="1">
    <source>
        <dbReference type="ARBA" id="ARBA00022729"/>
    </source>
</evidence>
<dbReference type="NCBIfam" id="TIGR01840">
    <property type="entry name" value="esterase_phb"/>
    <property type="match status" value="1"/>
</dbReference>